<dbReference type="InterPro" id="IPR006558">
    <property type="entry name" value="LamG-like"/>
</dbReference>
<dbReference type="PRINTS" id="PR00032">
    <property type="entry name" value="HTHARAC"/>
</dbReference>
<dbReference type="EMBL" id="JAUJEA010000004">
    <property type="protein sequence ID" value="MDN5202215.1"/>
    <property type="molecule type" value="Genomic_DNA"/>
</dbReference>
<accession>A0ABT8KRV8</accession>
<feature type="transmembrane region" description="Helical" evidence="6">
    <location>
        <begin position="427"/>
        <end position="448"/>
    </location>
</feature>
<keyword evidence="6" id="KW-0472">Membrane</keyword>
<dbReference type="InterPro" id="IPR018062">
    <property type="entry name" value="HTH_AraC-typ_CS"/>
</dbReference>
<comment type="caution">
    <text evidence="8">The sequence shown here is derived from an EMBL/GenBank/DDBJ whole genome shotgun (WGS) entry which is preliminary data.</text>
</comment>
<evidence type="ECO:0000256" key="6">
    <source>
        <dbReference type="SAM" id="Phobius"/>
    </source>
</evidence>
<dbReference type="InterPro" id="IPR013320">
    <property type="entry name" value="ConA-like_dom_sf"/>
</dbReference>
<dbReference type="InterPro" id="IPR020449">
    <property type="entry name" value="Tscrpt_reg_AraC-type_HTH"/>
</dbReference>
<sequence length="571" mass="65392">MFQQYFYIKALVALIVMTGWSAEYVVSQIPQPVFKLDDADNIPAQPLKESTFQAEIITDPSVGKCFYFNGSDQYLNLGSHNIGSGFTISLWFRSDDLLSHNATLIDIGGVYWIRTTTQREIQFTRPLRGDHNSEGQILTEDIWYQFTLVVDGSRALNYLNGQLIASYQIPGKLRNELVPIVLGKNSWREYYSGKMSNIFFWDIALKKNQVQGHYRRTRKQTPLHDNLITYLPLDNADHFGGYDGTPEFSAVSFLEDKHRGVVANFDSTGSYIDFGEIEIDNAITISAWIKPERSGRHALIGSGHVFAFRTNYDNRLLFTIPQVMDINSQERVIEPGKWQHVAVTYHEGKAVFFYHNGQLVSMAEVEEYQQGAKKMRIANNLWNDTYSGEMDDILIWNRILTPAEIRDVSRMSSASLQSILIETDHQIFEYAMTFAVFGLLGGWLVYTYKRKWSTSGEKIPGHKINDEFLQKAKETTIRNMSQSTFGVEGFAEAMGMSKTSLYSYLKSACGKSPKEFIREERLNKAADLILTTTRNISEITFSTGFESRAYFNKCFREKYGMTPTEFRQKNQ</sequence>
<dbReference type="PROSITE" id="PS01124">
    <property type="entry name" value="HTH_ARAC_FAMILY_2"/>
    <property type="match status" value="1"/>
</dbReference>
<protein>
    <submittedName>
        <fullName evidence="8">Helix-turn-helix domain-containing protein</fullName>
    </submittedName>
</protein>
<dbReference type="SMART" id="SM00560">
    <property type="entry name" value="LamGL"/>
    <property type="match status" value="1"/>
</dbReference>
<keyword evidence="6" id="KW-0812">Transmembrane</keyword>
<evidence type="ECO:0000259" key="7">
    <source>
        <dbReference type="PROSITE" id="PS01124"/>
    </source>
</evidence>
<evidence type="ECO:0000256" key="2">
    <source>
        <dbReference type="ARBA" id="ARBA00023015"/>
    </source>
</evidence>
<dbReference type="Gene3D" id="1.10.10.60">
    <property type="entry name" value="Homeodomain-like"/>
    <property type="match status" value="1"/>
</dbReference>
<name>A0ABT8KRV8_9BACT</name>
<evidence type="ECO:0000256" key="1">
    <source>
        <dbReference type="ARBA" id="ARBA00022729"/>
    </source>
</evidence>
<dbReference type="PROSITE" id="PS00041">
    <property type="entry name" value="HTH_ARAC_FAMILY_1"/>
    <property type="match status" value="1"/>
</dbReference>
<keyword evidence="3" id="KW-0238">DNA-binding</keyword>
<dbReference type="PANTHER" id="PTHR43280:SF2">
    <property type="entry name" value="HTH-TYPE TRANSCRIPTIONAL REGULATOR EXSA"/>
    <property type="match status" value="1"/>
</dbReference>
<dbReference type="InterPro" id="IPR018060">
    <property type="entry name" value="HTH_AraC"/>
</dbReference>
<keyword evidence="6" id="KW-1133">Transmembrane helix</keyword>
<dbReference type="PANTHER" id="PTHR43280">
    <property type="entry name" value="ARAC-FAMILY TRANSCRIPTIONAL REGULATOR"/>
    <property type="match status" value="1"/>
</dbReference>
<dbReference type="RefSeq" id="WP_346752241.1">
    <property type="nucleotide sequence ID" value="NZ_JAUJEA010000004.1"/>
</dbReference>
<feature type="domain" description="HTH araC/xylS-type" evidence="7">
    <location>
        <begin position="470"/>
        <end position="569"/>
    </location>
</feature>
<keyword evidence="2" id="KW-0805">Transcription regulation</keyword>
<keyword evidence="9" id="KW-1185">Reference proteome</keyword>
<dbReference type="InterPro" id="IPR009057">
    <property type="entry name" value="Homeodomain-like_sf"/>
</dbReference>
<proteinExistence type="predicted"/>
<dbReference type="Gene3D" id="2.60.120.200">
    <property type="match status" value="2"/>
</dbReference>
<evidence type="ECO:0000256" key="4">
    <source>
        <dbReference type="ARBA" id="ARBA00023157"/>
    </source>
</evidence>
<evidence type="ECO:0000313" key="8">
    <source>
        <dbReference type="EMBL" id="MDN5202215.1"/>
    </source>
</evidence>
<keyword evidence="5" id="KW-0804">Transcription</keyword>
<dbReference type="SUPFAM" id="SSF46689">
    <property type="entry name" value="Homeodomain-like"/>
    <property type="match status" value="1"/>
</dbReference>
<reference evidence="8" key="1">
    <citation type="submission" date="2023-06" db="EMBL/GenBank/DDBJ databases">
        <title>Genomic of Parafulvivirga corallium.</title>
        <authorList>
            <person name="Wang G."/>
        </authorList>
    </citation>
    <scope>NUCLEOTIDE SEQUENCE</scope>
    <source>
        <strain evidence="8">BMA10</strain>
    </source>
</reference>
<keyword evidence="4" id="KW-1015">Disulfide bond</keyword>
<dbReference type="SMART" id="SM00342">
    <property type="entry name" value="HTH_ARAC"/>
    <property type="match status" value="1"/>
</dbReference>
<dbReference type="SUPFAM" id="SSF49899">
    <property type="entry name" value="Concanavalin A-like lectins/glucanases"/>
    <property type="match status" value="2"/>
</dbReference>
<organism evidence="8 9">
    <name type="scientific">Splendidivirga corallicola</name>
    <dbReference type="NCBI Taxonomy" id="3051826"/>
    <lineage>
        <taxon>Bacteria</taxon>
        <taxon>Pseudomonadati</taxon>
        <taxon>Bacteroidota</taxon>
        <taxon>Cytophagia</taxon>
        <taxon>Cytophagales</taxon>
        <taxon>Splendidivirgaceae</taxon>
        <taxon>Splendidivirga</taxon>
    </lineage>
</organism>
<evidence type="ECO:0000313" key="9">
    <source>
        <dbReference type="Proteomes" id="UP001172082"/>
    </source>
</evidence>
<dbReference type="Pfam" id="PF13385">
    <property type="entry name" value="Laminin_G_3"/>
    <property type="match status" value="2"/>
</dbReference>
<dbReference type="Pfam" id="PF12833">
    <property type="entry name" value="HTH_18"/>
    <property type="match status" value="1"/>
</dbReference>
<evidence type="ECO:0000256" key="3">
    <source>
        <dbReference type="ARBA" id="ARBA00023125"/>
    </source>
</evidence>
<evidence type="ECO:0000256" key="5">
    <source>
        <dbReference type="ARBA" id="ARBA00023163"/>
    </source>
</evidence>
<dbReference type="Proteomes" id="UP001172082">
    <property type="component" value="Unassembled WGS sequence"/>
</dbReference>
<keyword evidence="1" id="KW-0732">Signal</keyword>
<gene>
    <name evidence="8" type="ORF">QQ008_12595</name>
</gene>